<accession>A0A840WN93</accession>
<comment type="caution">
    <text evidence="2">The sequence shown here is derived from an EMBL/GenBank/DDBJ whole genome shotgun (WGS) entry which is preliminary data.</text>
</comment>
<dbReference type="SUPFAM" id="SSF54427">
    <property type="entry name" value="NTF2-like"/>
    <property type="match status" value="1"/>
</dbReference>
<gene>
    <name evidence="2" type="ORF">FHS89_002097</name>
</gene>
<dbReference type="NCBIfam" id="TIGR02246">
    <property type="entry name" value="SgcJ/EcaC family oxidoreductase"/>
    <property type="match status" value="1"/>
</dbReference>
<sequence>MIPTPGDAPHLFVAAWMARDAAALAALFAEDADFVNVTGLWWHDRQAIEKAHHYGLTTFFRDSTLRVGRVNIRDLGDVAVVQSRMHLSGQIAPDGSTAGDRQNLFTFVLHRQPGGWLIVTAQNTDIAPGKETHLVTRGDMRAVDYRPPR</sequence>
<proteinExistence type="predicted"/>
<dbReference type="Gene3D" id="3.10.450.50">
    <property type="match status" value="1"/>
</dbReference>
<dbReference type="InterPro" id="IPR032710">
    <property type="entry name" value="NTF2-like_dom_sf"/>
</dbReference>
<dbReference type="Proteomes" id="UP000553766">
    <property type="component" value="Unassembled WGS sequence"/>
</dbReference>
<reference evidence="2 3" key="1">
    <citation type="submission" date="2020-08" db="EMBL/GenBank/DDBJ databases">
        <title>Genomic Encyclopedia of Type Strains, Phase IV (KMG-IV): sequencing the most valuable type-strain genomes for metagenomic binning, comparative biology and taxonomic classification.</title>
        <authorList>
            <person name="Goeker M."/>
        </authorList>
    </citation>
    <scope>NUCLEOTIDE SEQUENCE [LARGE SCALE GENOMIC DNA]</scope>
    <source>
        <strain evidence="2 3">DSM 103377</strain>
    </source>
</reference>
<evidence type="ECO:0000313" key="2">
    <source>
        <dbReference type="EMBL" id="MBB5516071.1"/>
    </source>
</evidence>
<organism evidence="2 3">
    <name type="scientific">Rubricella aquisinus</name>
    <dbReference type="NCBI Taxonomy" id="2028108"/>
    <lineage>
        <taxon>Bacteria</taxon>
        <taxon>Pseudomonadati</taxon>
        <taxon>Pseudomonadota</taxon>
        <taxon>Alphaproteobacteria</taxon>
        <taxon>Rhodobacterales</taxon>
        <taxon>Paracoccaceae</taxon>
        <taxon>Rubricella</taxon>
    </lineage>
</organism>
<evidence type="ECO:0000313" key="3">
    <source>
        <dbReference type="Proteomes" id="UP000553766"/>
    </source>
</evidence>
<dbReference type="EMBL" id="JACIJS010000006">
    <property type="protein sequence ID" value="MBB5516071.1"/>
    <property type="molecule type" value="Genomic_DNA"/>
</dbReference>
<name>A0A840WN93_9RHOB</name>
<evidence type="ECO:0000259" key="1">
    <source>
        <dbReference type="Pfam" id="PF14534"/>
    </source>
</evidence>
<dbReference type="AlphaFoldDB" id="A0A840WN93"/>
<dbReference type="InterPro" id="IPR011944">
    <property type="entry name" value="Steroid_delta5-4_isomerase"/>
</dbReference>
<dbReference type="RefSeq" id="WP_246413781.1">
    <property type="nucleotide sequence ID" value="NZ_JACIJS010000006.1"/>
</dbReference>
<keyword evidence="3" id="KW-1185">Reference proteome</keyword>
<dbReference type="InterPro" id="IPR027843">
    <property type="entry name" value="DUF4440"/>
</dbReference>
<protein>
    <submittedName>
        <fullName evidence="2">Uncharacterized protein (TIGR02246 family)</fullName>
    </submittedName>
</protein>
<feature type="domain" description="DUF4440" evidence="1">
    <location>
        <begin position="13"/>
        <end position="118"/>
    </location>
</feature>
<dbReference type="Pfam" id="PF14534">
    <property type="entry name" value="DUF4440"/>
    <property type="match status" value="1"/>
</dbReference>